<sequence>MLSQRAQRQGLRKLVEAFLSPSDENIAQVPAAENVTSVIVIQGVPILLGTNKAEGANAIRLVHTIATNFTPDPYNLDNYVTIGDNEAFINATAIVGPTVGELSLPLFTAPATQNLVYDLTTCLGYLAVGTVEPVTGLLDELTGLLNFLLGKGYKVYDRPLLSML</sequence>
<gene>
    <name evidence="1" type="ORF">PRZ48_002625</name>
</gene>
<keyword evidence="2" id="KW-1185">Reference proteome</keyword>
<dbReference type="Proteomes" id="UP001305779">
    <property type="component" value="Unassembled WGS sequence"/>
</dbReference>
<proteinExistence type="predicted"/>
<protein>
    <submittedName>
        <fullName evidence="1">Uncharacterized protein</fullName>
    </submittedName>
</protein>
<dbReference type="EMBL" id="JAXOVC010000002">
    <property type="protein sequence ID" value="KAK4504664.1"/>
    <property type="molecule type" value="Genomic_DNA"/>
</dbReference>
<organism evidence="1 2">
    <name type="scientific">Zasmidium cellare</name>
    <name type="common">Wine cellar mold</name>
    <name type="synonym">Racodium cellare</name>
    <dbReference type="NCBI Taxonomy" id="395010"/>
    <lineage>
        <taxon>Eukaryota</taxon>
        <taxon>Fungi</taxon>
        <taxon>Dikarya</taxon>
        <taxon>Ascomycota</taxon>
        <taxon>Pezizomycotina</taxon>
        <taxon>Dothideomycetes</taxon>
        <taxon>Dothideomycetidae</taxon>
        <taxon>Mycosphaerellales</taxon>
        <taxon>Mycosphaerellaceae</taxon>
        <taxon>Zasmidium</taxon>
    </lineage>
</organism>
<reference evidence="1 2" key="1">
    <citation type="journal article" date="2023" name="G3 (Bethesda)">
        <title>A chromosome-level genome assembly of Zasmidium syzygii isolated from banana leaves.</title>
        <authorList>
            <person name="van Westerhoven A.C."/>
            <person name="Mehrabi R."/>
            <person name="Talebi R."/>
            <person name="Steentjes M.B.F."/>
            <person name="Corcolon B."/>
            <person name="Chong P.A."/>
            <person name="Kema G.H.J."/>
            <person name="Seidl M.F."/>
        </authorList>
    </citation>
    <scope>NUCLEOTIDE SEQUENCE [LARGE SCALE GENOMIC DNA]</scope>
    <source>
        <strain evidence="1 2">P124</strain>
    </source>
</reference>
<comment type="caution">
    <text evidence="1">The sequence shown here is derived from an EMBL/GenBank/DDBJ whole genome shotgun (WGS) entry which is preliminary data.</text>
</comment>
<evidence type="ECO:0000313" key="1">
    <source>
        <dbReference type="EMBL" id="KAK4504664.1"/>
    </source>
</evidence>
<evidence type="ECO:0000313" key="2">
    <source>
        <dbReference type="Proteomes" id="UP001305779"/>
    </source>
</evidence>
<name>A0ABR0ESR1_ZASCE</name>
<accession>A0ABR0ESR1</accession>